<dbReference type="SMART" id="SM00320">
    <property type="entry name" value="WD40"/>
    <property type="match status" value="2"/>
</dbReference>
<dbReference type="Gene3D" id="2.130.10.10">
    <property type="entry name" value="YVTN repeat-like/Quinoprotein amine dehydrogenase"/>
    <property type="match status" value="1"/>
</dbReference>
<dbReference type="Proteomes" id="UP001448207">
    <property type="component" value="Unassembled WGS sequence"/>
</dbReference>
<dbReference type="EMBL" id="JBCLYO010000027">
    <property type="protein sequence ID" value="KAL0077465.1"/>
    <property type="molecule type" value="Genomic_DNA"/>
</dbReference>
<dbReference type="InterPro" id="IPR015943">
    <property type="entry name" value="WD40/YVTN_repeat-like_dom_sf"/>
</dbReference>
<dbReference type="InterPro" id="IPR019775">
    <property type="entry name" value="WD40_repeat_CS"/>
</dbReference>
<dbReference type="InterPro" id="IPR036322">
    <property type="entry name" value="WD40_repeat_dom_sf"/>
</dbReference>
<dbReference type="InterPro" id="IPR001680">
    <property type="entry name" value="WD40_rpt"/>
</dbReference>
<dbReference type="PROSITE" id="PS50294">
    <property type="entry name" value="WD_REPEATS_REGION"/>
    <property type="match status" value="1"/>
</dbReference>
<evidence type="ECO:0000256" key="3">
    <source>
        <dbReference type="PROSITE-ProRule" id="PRU00221"/>
    </source>
</evidence>
<organism evidence="4 5">
    <name type="scientific">Phycomyces blakesleeanus</name>
    <dbReference type="NCBI Taxonomy" id="4837"/>
    <lineage>
        <taxon>Eukaryota</taxon>
        <taxon>Fungi</taxon>
        <taxon>Fungi incertae sedis</taxon>
        <taxon>Mucoromycota</taxon>
        <taxon>Mucoromycotina</taxon>
        <taxon>Mucoromycetes</taxon>
        <taxon>Mucorales</taxon>
        <taxon>Phycomycetaceae</taxon>
        <taxon>Phycomyces</taxon>
    </lineage>
</organism>
<keyword evidence="1 3" id="KW-0853">WD repeat</keyword>
<evidence type="ECO:0000256" key="1">
    <source>
        <dbReference type="ARBA" id="ARBA00022574"/>
    </source>
</evidence>
<sequence>YTINAIKVAQLLDKEVLVTVAENGHVGVWITEDLDKEPLVLRHEDVSTWGLAIHKDGLVAVSTNNKIVTVFNILELTKTSRMFENDPDSKRKRRKRNALKDKKVVNLVGHEHNIPNIDFSHSGRYIASCSIDRTCRVWDLTKEKVVTQRKTALSSQESDSW</sequence>
<gene>
    <name evidence="4" type="ORF">J3Q64DRAFT_1646624</name>
</gene>
<feature type="non-terminal residue" evidence="4">
    <location>
        <position position="1"/>
    </location>
</feature>
<feature type="repeat" description="WD" evidence="3">
    <location>
        <begin position="107"/>
        <end position="148"/>
    </location>
</feature>
<evidence type="ECO:0000256" key="2">
    <source>
        <dbReference type="ARBA" id="ARBA00022737"/>
    </source>
</evidence>
<comment type="caution">
    <text evidence="4">The sequence shown here is derived from an EMBL/GenBank/DDBJ whole genome shotgun (WGS) entry which is preliminary data.</text>
</comment>
<dbReference type="PROSITE" id="PS00678">
    <property type="entry name" value="WD_REPEATS_1"/>
    <property type="match status" value="1"/>
</dbReference>
<dbReference type="PROSITE" id="PS50082">
    <property type="entry name" value="WD_REPEATS_2"/>
    <property type="match status" value="1"/>
</dbReference>
<dbReference type="Pfam" id="PF00400">
    <property type="entry name" value="WD40"/>
    <property type="match status" value="1"/>
</dbReference>
<proteinExistence type="predicted"/>
<keyword evidence="5" id="KW-1185">Reference proteome</keyword>
<evidence type="ECO:0000313" key="5">
    <source>
        <dbReference type="Proteomes" id="UP001448207"/>
    </source>
</evidence>
<protein>
    <submittedName>
        <fullName evidence="4">WD40-repeat-containing domain protein</fullName>
    </submittedName>
</protein>
<name>A0ABR3AM23_PHYBL</name>
<reference evidence="4 5" key="1">
    <citation type="submission" date="2024-04" db="EMBL/GenBank/DDBJ databases">
        <title>Symmetric and asymmetric DNA N6-adenine methylation regulates different biological responses in Mucorales.</title>
        <authorList>
            <consortium name="Lawrence Berkeley National Laboratory"/>
            <person name="Lax C."/>
            <person name="Mondo S.J."/>
            <person name="Osorio-Concepcion M."/>
            <person name="Muszewska A."/>
            <person name="Corrochano-Luque M."/>
            <person name="Gutierrez G."/>
            <person name="Riley R."/>
            <person name="Lipzen A."/>
            <person name="Guo J."/>
            <person name="Hundley H."/>
            <person name="Amirebrahimi M."/>
            <person name="Ng V."/>
            <person name="Lorenzo-Gutierrez D."/>
            <person name="Binder U."/>
            <person name="Yang J."/>
            <person name="Song Y."/>
            <person name="Canovas D."/>
            <person name="Navarro E."/>
            <person name="Freitag M."/>
            <person name="Gabaldon T."/>
            <person name="Grigoriev I.V."/>
            <person name="Corrochano L.M."/>
            <person name="Nicolas F.E."/>
            <person name="Garre V."/>
        </authorList>
    </citation>
    <scope>NUCLEOTIDE SEQUENCE [LARGE SCALE GENOMIC DNA]</scope>
    <source>
        <strain evidence="4 5">L51</strain>
    </source>
</reference>
<accession>A0ABR3AM23</accession>
<evidence type="ECO:0000313" key="4">
    <source>
        <dbReference type="EMBL" id="KAL0077465.1"/>
    </source>
</evidence>
<dbReference type="SUPFAM" id="SSF50978">
    <property type="entry name" value="WD40 repeat-like"/>
    <property type="match status" value="1"/>
</dbReference>
<keyword evidence="2" id="KW-0677">Repeat</keyword>